<dbReference type="AlphaFoldDB" id="A0AAP4BNZ9"/>
<dbReference type="InterPro" id="IPR058913">
    <property type="entry name" value="Integrase_dom_put"/>
</dbReference>
<dbReference type="PROSITE" id="PS50994">
    <property type="entry name" value="INTEGRASE"/>
    <property type="match status" value="1"/>
</dbReference>
<dbReference type="InterPro" id="IPR009057">
    <property type="entry name" value="Homeodomain-like_sf"/>
</dbReference>
<dbReference type="InterPro" id="IPR012337">
    <property type="entry name" value="RNaseH-like_sf"/>
</dbReference>
<dbReference type="Proteomes" id="UP001224412">
    <property type="component" value="Unassembled WGS sequence"/>
</dbReference>
<dbReference type="Pfam" id="PF24764">
    <property type="entry name" value="rva_4"/>
    <property type="match status" value="1"/>
</dbReference>
<dbReference type="GO" id="GO:0015074">
    <property type="term" value="P:DNA integration"/>
    <property type="evidence" value="ECO:0007669"/>
    <property type="project" value="InterPro"/>
</dbReference>
<dbReference type="Pfam" id="PF13683">
    <property type="entry name" value="rve_3"/>
    <property type="match status" value="1"/>
</dbReference>
<reference evidence="2" key="1">
    <citation type="submission" date="2023-05" db="EMBL/GenBank/DDBJ databases">
        <title>Metabolic capabilities are highly conserved among human nasal-associated Corynebacterium species in pangenomic analyses.</title>
        <authorList>
            <person name="Tran T.H."/>
            <person name="Roberts A.Q."/>
            <person name="Escapa I.F."/>
            <person name="Gao W."/>
            <person name="Conlan S."/>
            <person name="Kong H."/>
            <person name="Segre J.A."/>
            <person name="Kelly M.S."/>
            <person name="Lemon K.P."/>
        </authorList>
    </citation>
    <scope>NUCLEOTIDE SEQUENCE</scope>
    <source>
        <strain evidence="2">KPL2773</strain>
    </source>
</reference>
<feature type="domain" description="Integrase catalytic" evidence="1">
    <location>
        <begin position="136"/>
        <end position="306"/>
    </location>
</feature>
<dbReference type="EMBL" id="JASNVH010000004">
    <property type="protein sequence ID" value="MDK4306544.1"/>
    <property type="molecule type" value="Genomic_DNA"/>
</dbReference>
<comment type="caution">
    <text evidence="2">The sequence shown here is derived from an EMBL/GenBank/DDBJ whole genome shotgun (WGS) entry which is preliminary data.</text>
</comment>
<dbReference type="SUPFAM" id="SSF53098">
    <property type="entry name" value="Ribonuclease H-like"/>
    <property type="match status" value="1"/>
</dbReference>
<dbReference type="GO" id="GO:0003676">
    <property type="term" value="F:nucleic acid binding"/>
    <property type="evidence" value="ECO:0007669"/>
    <property type="project" value="InterPro"/>
</dbReference>
<protein>
    <submittedName>
        <fullName evidence="2">IS481 family transposase</fullName>
    </submittedName>
</protein>
<name>A0AAP4BNZ9_9CORY</name>
<proteinExistence type="predicted"/>
<evidence type="ECO:0000313" key="3">
    <source>
        <dbReference type="Proteomes" id="UP001224412"/>
    </source>
</evidence>
<gene>
    <name evidence="2" type="ORF">QPX42_03115</name>
</gene>
<dbReference type="RefSeq" id="WP_284599254.1">
    <property type="nucleotide sequence ID" value="NZ_JASNVH010000004.1"/>
</dbReference>
<dbReference type="NCBIfam" id="NF033577">
    <property type="entry name" value="transpos_IS481"/>
    <property type="match status" value="1"/>
</dbReference>
<sequence>MGKKHTSNKVIVETILATGMSHKDAAALFNVSTRWIRELLHRYREGGYQALQPRSRRPHSNPRQVPESTVKTILEIRQHLENTGQDNGAHTIRWHLQQQKITPLPAASTIHRILKRHGYVIEQPHKRPRSSWKRFETDQPNETWQLDYSHCYLNNNQRIAILTIIDDHSRFVIACKAFEHETGTNVIDTFISAGNKHGFPKSTLTDNGSVFTTKLYRKADTRNGFEQLLLQMGIQQKNGTPYHPQTQGKVERFHQTLQKALHARPFAHNIGELNQQLDDIIDYYNNHRPHRALNRQTPAQAYNRLPKAQPLDIPIGTDNRLRRDKVDNDGKVTLRWAGNMRKLYVGRKHRTKEIMLICINNDITAINPHTGEIWGRYHLDKTKKYHRNQLGEI</sequence>
<dbReference type="SUPFAM" id="SSF46689">
    <property type="entry name" value="Homeodomain-like"/>
    <property type="match status" value="1"/>
</dbReference>
<evidence type="ECO:0000259" key="1">
    <source>
        <dbReference type="PROSITE" id="PS50994"/>
    </source>
</evidence>
<accession>A0AAP4BNZ9</accession>
<dbReference type="InterPro" id="IPR001584">
    <property type="entry name" value="Integrase_cat-core"/>
</dbReference>
<dbReference type="InterPro" id="IPR036397">
    <property type="entry name" value="RNaseH_sf"/>
</dbReference>
<organism evidence="2 3">
    <name type="scientific">Corynebacterium pseudodiphtheriticum</name>
    <dbReference type="NCBI Taxonomy" id="37637"/>
    <lineage>
        <taxon>Bacteria</taxon>
        <taxon>Bacillati</taxon>
        <taxon>Actinomycetota</taxon>
        <taxon>Actinomycetes</taxon>
        <taxon>Mycobacteriales</taxon>
        <taxon>Corynebacteriaceae</taxon>
        <taxon>Corynebacterium</taxon>
    </lineage>
</organism>
<dbReference type="Gene3D" id="3.30.420.10">
    <property type="entry name" value="Ribonuclease H-like superfamily/Ribonuclease H"/>
    <property type="match status" value="1"/>
</dbReference>
<evidence type="ECO:0000313" key="2">
    <source>
        <dbReference type="EMBL" id="MDK4306544.1"/>
    </source>
</evidence>
<dbReference type="PANTHER" id="PTHR35004">
    <property type="entry name" value="TRANSPOSASE RV3428C-RELATED"/>
    <property type="match status" value="1"/>
</dbReference>
<dbReference type="PANTHER" id="PTHR35004:SF7">
    <property type="entry name" value="INTEGRASE PROTEIN"/>
    <property type="match status" value="1"/>
</dbReference>
<dbReference type="Pfam" id="PF13565">
    <property type="entry name" value="HTH_32"/>
    <property type="match status" value="1"/>
</dbReference>
<dbReference type="InterPro" id="IPR047656">
    <property type="entry name" value="IS481-like_transpos"/>
</dbReference>